<keyword evidence="2" id="KW-1185">Reference proteome</keyword>
<sequence length="124" mass="14264">MRKVISYFEPLQKIKIMTTDVKFTINLNGHAGITLFGINNAFFDADEMEQLFDENDDPDIIEGTMKDVIILDDTVRVRVKSVGTPFRSWSFTLELNDEKFPENPIEFRIKSDGRFEGAETVELP</sequence>
<gene>
    <name evidence="1" type="ORF">HWI92_11525</name>
</gene>
<dbReference type="RefSeq" id="WP_204663862.1">
    <property type="nucleotide sequence ID" value="NZ_CP056775.1"/>
</dbReference>
<evidence type="ECO:0000313" key="1">
    <source>
        <dbReference type="EMBL" id="QRR01489.1"/>
    </source>
</evidence>
<evidence type="ECO:0000313" key="2">
    <source>
        <dbReference type="Proteomes" id="UP000612680"/>
    </source>
</evidence>
<dbReference type="Proteomes" id="UP000612680">
    <property type="component" value="Chromosome"/>
</dbReference>
<accession>A0ABX7I5W4</accession>
<protein>
    <submittedName>
        <fullName evidence="1">Uncharacterized protein</fullName>
    </submittedName>
</protein>
<name>A0ABX7I5W4_9BACT</name>
<dbReference type="EMBL" id="CP056775">
    <property type="protein sequence ID" value="QRR01489.1"/>
    <property type="molecule type" value="Genomic_DNA"/>
</dbReference>
<reference evidence="1 2" key="1">
    <citation type="submission" date="2020-06" db="EMBL/GenBank/DDBJ databases">
        <title>Dyadobacter sandarakinus sp. nov., isolated from the soil of the Arctic Yellow River Station.</title>
        <authorList>
            <person name="Zhang Y."/>
            <person name="Peng F."/>
        </authorList>
    </citation>
    <scope>NUCLEOTIDE SEQUENCE [LARGE SCALE GENOMIC DNA]</scope>
    <source>
        <strain evidence="1 2">Q3-56</strain>
    </source>
</reference>
<proteinExistence type="predicted"/>
<organism evidence="1 2">
    <name type="scientific">Dyadobacter sandarakinus</name>
    <dbReference type="NCBI Taxonomy" id="2747268"/>
    <lineage>
        <taxon>Bacteria</taxon>
        <taxon>Pseudomonadati</taxon>
        <taxon>Bacteroidota</taxon>
        <taxon>Cytophagia</taxon>
        <taxon>Cytophagales</taxon>
        <taxon>Spirosomataceae</taxon>
        <taxon>Dyadobacter</taxon>
    </lineage>
</organism>